<gene>
    <name evidence="2" type="ORF">SteCoe_2929</name>
</gene>
<evidence type="ECO:0000313" key="3">
    <source>
        <dbReference type="Proteomes" id="UP000187209"/>
    </source>
</evidence>
<dbReference type="Proteomes" id="UP000187209">
    <property type="component" value="Unassembled WGS sequence"/>
</dbReference>
<comment type="caution">
    <text evidence="2">The sequence shown here is derived from an EMBL/GenBank/DDBJ whole genome shotgun (WGS) entry which is preliminary data.</text>
</comment>
<dbReference type="AlphaFoldDB" id="A0A1R2CYE5"/>
<organism evidence="2 3">
    <name type="scientific">Stentor coeruleus</name>
    <dbReference type="NCBI Taxonomy" id="5963"/>
    <lineage>
        <taxon>Eukaryota</taxon>
        <taxon>Sar</taxon>
        <taxon>Alveolata</taxon>
        <taxon>Ciliophora</taxon>
        <taxon>Postciliodesmatophora</taxon>
        <taxon>Heterotrichea</taxon>
        <taxon>Heterotrichida</taxon>
        <taxon>Stentoridae</taxon>
        <taxon>Stentor</taxon>
    </lineage>
</organism>
<sequence>MLEQETDLTIQLIQKLENKIELLEEIRSNLLSSGTTIPIGNTWKSWLEPQDSLPNLFHLTTSVTLSSNIKDYDFLTHRIWKLPSLVLCTKDGKILVYTAEGIMFKEFQTDHEILYCTCSTGLEELVIGSVDSQYLYVYSISLNTTQSSIVSMITKIKLFDDENIVPCSLVYYVRVGRRMWVVGDSKSGISIFNHDGELIDRTNIHFGPILTIVTSGQQLVVSGKRRIGVFNTAAMEFTTLCNEMVSDIHSISLDNTPAIVFVSMENGEIIVLDTRYSVNNGPAYCKAVYRLVGKFPGYLASIHGSLLLWNTGELVIFNTTFLEVDATAMPKYYSLPMKNSYLAKSYRGGGNNIVALSSNDEIRLYNVLSAETQVSQAGSSIYDLGSFGWMIILALVIIIVVYKAKNRKSLKELEVEELEKSLQGLNFSIDGTSKISEDILSRFNIADEGINQLRGFERFAKKNNDSD</sequence>
<accession>A0A1R2CYE5</accession>
<keyword evidence="1" id="KW-0812">Transmembrane</keyword>
<name>A0A1R2CYE5_9CILI</name>
<keyword evidence="1" id="KW-0472">Membrane</keyword>
<feature type="transmembrane region" description="Helical" evidence="1">
    <location>
        <begin position="381"/>
        <end position="402"/>
    </location>
</feature>
<evidence type="ECO:0000256" key="1">
    <source>
        <dbReference type="SAM" id="Phobius"/>
    </source>
</evidence>
<dbReference type="EMBL" id="MPUH01000033">
    <property type="protein sequence ID" value="OMJ94011.1"/>
    <property type="molecule type" value="Genomic_DNA"/>
</dbReference>
<keyword evidence="3" id="KW-1185">Reference proteome</keyword>
<dbReference type="InterPro" id="IPR011047">
    <property type="entry name" value="Quinoprotein_ADH-like_sf"/>
</dbReference>
<protein>
    <submittedName>
        <fullName evidence="2">Uncharacterized protein</fullName>
    </submittedName>
</protein>
<evidence type="ECO:0000313" key="2">
    <source>
        <dbReference type="EMBL" id="OMJ94011.1"/>
    </source>
</evidence>
<keyword evidence="1" id="KW-1133">Transmembrane helix</keyword>
<reference evidence="2 3" key="1">
    <citation type="submission" date="2016-11" db="EMBL/GenBank/DDBJ databases">
        <title>The macronuclear genome of Stentor coeruleus: a giant cell with tiny introns.</title>
        <authorList>
            <person name="Slabodnick M."/>
            <person name="Ruby J.G."/>
            <person name="Reiff S.B."/>
            <person name="Swart E.C."/>
            <person name="Gosai S."/>
            <person name="Prabakaran S."/>
            <person name="Witkowska E."/>
            <person name="Larue G.E."/>
            <person name="Fisher S."/>
            <person name="Freeman R.M."/>
            <person name="Gunawardena J."/>
            <person name="Chu W."/>
            <person name="Stover N.A."/>
            <person name="Gregory B.D."/>
            <person name="Nowacki M."/>
            <person name="Derisi J."/>
            <person name="Roy S.W."/>
            <person name="Marshall W.F."/>
            <person name="Sood P."/>
        </authorList>
    </citation>
    <scope>NUCLEOTIDE SEQUENCE [LARGE SCALE GENOMIC DNA]</scope>
    <source>
        <strain evidence="2">WM001</strain>
    </source>
</reference>
<dbReference type="OrthoDB" id="322807at2759"/>
<dbReference type="SUPFAM" id="SSF50998">
    <property type="entry name" value="Quinoprotein alcohol dehydrogenase-like"/>
    <property type="match status" value="1"/>
</dbReference>
<proteinExistence type="predicted"/>